<dbReference type="AlphaFoldDB" id="A0AAU8FYU2"/>
<accession>A0AAU8FYU2</accession>
<sequence>MVDETGTELTGGGYARQAATMTATGAEARLTADETFDVPAGETVAGWRAFSASTAGTNYGGGDLTAETYTGAGQYVLEADTGFDVSVPA</sequence>
<name>A0AAU8FYU2_9MICO</name>
<protein>
    <recommendedName>
        <fullName evidence="2">Htaa domain-containing protein</fullName>
    </recommendedName>
</protein>
<reference evidence="1" key="1">
    <citation type="submission" date="2024-06" db="EMBL/GenBank/DDBJ databases">
        <title>Complete genome sequence of the cellulolytic actinobacterium, Cellulosimicrobium ES-005.</title>
        <authorList>
            <person name="Matthews C.T."/>
            <person name="Underwood K.D."/>
            <person name="Ghanchi K.M."/>
            <person name="Fields S.D."/>
            <person name="Gardner S.G."/>
        </authorList>
    </citation>
    <scope>NUCLEOTIDE SEQUENCE</scope>
    <source>
        <strain evidence="1">ES-005</strain>
    </source>
</reference>
<proteinExistence type="predicted"/>
<evidence type="ECO:0008006" key="2">
    <source>
        <dbReference type="Google" id="ProtNLM"/>
    </source>
</evidence>
<dbReference type="RefSeq" id="WP_353707594.1">
    <property type="nucleotide sequence ID" value="NZ_CP159290.1"/>
</dbReference>
<evidence type="ECO:0000313" key="1">
    <source>
        <dbReference type="EMBL" id="XCH29296.1"/>
    </source>
</evidence>
<gene>
    <name evidence="1" type="ORF">ABRQ22_17185</name>
</gene>
<dbReference type="EMBL" id="CP159290">
    <property type="protein sequence ID" value="XCH29296.1"/>
    <property type="molecule type" value="Genomic_DNA"/>
</dbReference>
<organism evidence="1">
    <name type="scientific">Cellulosimicrobium sp. ES-005</name>
    <dbReference type="NCBI Taxonomy" id="3163031"/>
    <lineage>
        <taxon>Bacteria</taxon>
        <taxon>Bacillati</taxon>
        <taxon>Actinomycetota</taxon>
        <taxon>Actinomycetes</taxon>
        <taxon>Micrococcales</taxon>
        <taxon>Promicromonosporaceae</taxon>
        <taxon>Cellulosimicrobium</taxon>
    </lineage>
</organism>